<dbReference type="GeneID" id="68849115"/>
<dbReference type="Pfam" id="PF02668">
    <property type="entry name" value="TauD"/>
    <property type="match status" value="1"/>
</dbReference>
<dbReference type="GO" id="GO:0016706">
    <property type="term" value="F:2-oxoglutarate-dependent dioxygenase activity"/>
    <property type="evidence" value="ECO:0007669"/>
    <property type="project" value="UniProtKB-ARBA"/>
</dbReference>
<dbReference type="InterPro" id="IPR003819">
    <property type="entry name" value="TauD/TfdA-like"/>
</dbReference>
<protein>
    <recommendedName>
        <fullName evidence="7">TauD/TfdA-like domain-containing protein</fullName>
    </recommendedName>
</protein>
<dbReference type="PANTHER" id="PTHR10696:SF25">
    <property type="entry name" value="OXIDOREDUCTASE AIM17-RELATED"/>
    <property type="match status" value="1"/>
</dbReference>
<dbReference type="SUPFAM" id="SSF51197">
    <property type="entry name" value="Clavaminate synthase-like"/>
    <property type="match status" value="1"/>
</dbReference>
<gene>
    <name evidence="8" type="ORF">SIAM614_01509</name>
</gene>
<proteinExistence type="inferred from homology"/>
<evidence type="ECO:0000256" key="5">
    <source>
        <dbReference type="ARBA" id="ARBA00023002"/>
    </source>
</evidence>
<reference evidence="8 9" key="1">
    <citation type="submission" date="2006-05" db="EMBL/GenBank/DDBJ databases">
        <authorList>
            <person name="King G."/>
            <person name="Ferriera S."/>
            <person name="Johnson J."/>
            <person name="Kravitz S."/>
            <person name="Beeson K."/>
            <person name="Sutton G."/>
            <person name="Rogers Y.-H."/>
            <person name="Friedman R."/>
            <person name="Frazier M."/>
            <person name="Venter J.C."/>
        </authorList>
    </citation>
    <scope>NUCLEOTIDE SEQUENCE [LARGE SCALE GENOMIC DNA]</scope>
    <source>
        <strain evidence="9">ATCC 25650 / DSM 13394 / JCM 20685 / NBRC 16684 / NCIMB 2208 / IAM 12614 / B1</strain>
    </source>
</reference>
<comment type="cofactor">
    <cofactor evidence="1">
        <name>Fe(2+)</name>
        <dbReference type="ChEBI" id="CHEBI:29033"/>
    </cofactor>
</comment>
<name>A0P0W2_ROSAI</name>
<dbReference type="Proteomes" id="UP000004848">
    <property type="component" value="Unassembled WGS sequence"/>
</dbReference>
<dbReference type="AlphaFoldDB" id="A0P0W2"/>
<comment type="similarity">
    <text evidence="2">Belongs to the gamma-BBH/TMLD family.</text>
</comment>
<sequence length="272" mass="31029">MNSAVTFPAQFLRNCFDYEDFGEEKNINKPTYSCSLREFRKAFASQGFALIKGYFKPGETHARLPSWLDHGGIGDLMAQNNRGDQSLEIKPRNGEHRELIYTEKGQPAHCDSAYHETMPDIVMLGCSKAASSGGLSIIIDIRSLLSDHHMEYLKERLRAHQQIDVIYSKRNIRVEKPFVKMNPNTERAEFAFTPFALSAMFKSKEDANLYDCIIQNSNSPTYSRYFLLEDGDFVILDNTSMLHGRTAFAGERSLSRFWFKANRTDHTLGMAV</sequence>
<dbReference type="OrthoDB" id="979809at2"/>
<keyword evidence="3" id="KW-0479">Metal-binding</keyword>
<dbReference type="eggNOG" id="COG2175">
    <property type="taxonomic scope" value="Bacteria"/>
</dbReference>
<dbReference type="RefSeq" id="WP_006938710.1">
    <property type="nucleotide sequence ID" value="NZ_AAUW01000021.1"/>
</dbReference>
<evidence type="ECO:0000256" key="6">
    <source>
        <dbReference type="ARBA" id="ARBA00023004"/>
    </source>
</evidence>
<evidence type="ECO:0000256" key="1">
    <source>
        <dbReference type="ARBA" id="ARBA00001954"/>
    </source>
</evidence>
<evidence type="ECO:0000313" key="9">
    <source>
        <dbReference type="Proteomes" id="UP000004848"/>
    </source>
</evidence>
<evidence type="ECO:0000256" key="3">
    <source>
        <dbReference type="ARBA" id="ARBA00022723"/>
    </source>
</evidence>
<evidence type="ECO:0000256" key="2">
    <source>
        <dbReference type="ARBA" id="ARBA00008654"/>
    </source>
</evidence>
<organism evidence="8 9">
    <name type="scientific">Roseibium aggregatum (strain ATCC 25650 / DSM 13394 / JCM 20685 / NBRC 16684 / NCIMB 2208 / IAM 12614 / B1)</name>
    <name type="common">Stappia aggregata</name>
    <dbReference type="NCBI Taxonomy" id="384765"/>
    <lineage>
        <taxon>Bacteria</taxon>
        <taxon>Pseudomonadati</taxon>
        <taxon>Pseudomonadota</taxon>
        <taxon>Alphaproteobacteria</taxon>
        <taxon>Hyphomicrobiales</taxon>
        <taxon>Stappiaceae</taxon>
        <taxon>Roseibium</taxon>
    </lineage>
</organism>
<evidence type="ECO:0000259" key="7">
    <source>
        <dbReference type="Pfam" id="PF02668"/>
    </source>
</evidence>
<dbReference type="Gene3D" id="3.60.130.10">
    <property type="entry name" value="Clavaminate synthase-like"/>
    <property type="match status" value="1"/>
</dbReference>
<keyword evidence="5" id="KW-0560">Oxidoreductase</keyword>
<evidence type="ECO:0000313" key="8">
    <source>
        <dbReference type="EMBL" id="EAV41426.1"/>
    </source>
</evidence>
<comment type="caution">
    <text evidence="8">The sequence shown here is derived from an EMBL/GenBank/DDBJ whole genome shotgun (WGS) entry which is preliminary data.</text>
</comment>
<keyword evidence="6" id="KW-0408">Iron</keyword>
<keyword evidence="4" id="KW-0223">Dioxygenase</keyword>
<dbReference type="InterPro" id="IPR042098">
    <property type="entry name" value="TauD-like_sf"/>
</dbReference>
<dbReference type="GO" id="GO:0046872">
    <property type="term" value="F:metal ion binding"/>
    <property type="evidence" value="ECO:0007669"/>
    <property type="project" value="UniProtKB-KW"/>
</dbReference>
<dbReference type="InterPro" id="IPR050411">
    <property type="entry name" value="AlphaKG_dependent_hydroxylases"/>
</dbReference>
<dbReference type="PANTHER" id="PTHR10696">
    <property type="entry name" value="GAMMA-BUTYROBETAINE HYDROXYLASE-RELATED"/>
    <property type="match status" value="1"/>
</dbReference>
<dbReference type="GO" id="GO:0045329">
    <property type="term" value="P:carnitine biosynthetic process"/>
    <property type="evidence" value="ECO:0007669"/>
    <property type="project" value="TreeGrafter"/>
</dbReference>
<accession>A0P0W2</accession>
<feature type="domain" description="TauD/TfdA-like" evidence="7">
    <location>
        <begin position="21"/>
        <end position="258"/>
    </location>
</feature>
<dbReference type="EMBL" id="AAUW01000021">
    <property type="protein sequence ID" value="EAV41426.1"/>
    <property type="molecule type" value="Genomic_DNA"/>
</dbReference>
<evidence type="ECO:0000256" key="4">
    <source>
        <dbReference type="ARBA" id="ARBA00022964"/>
    </source>
</evidence>